<dbReference type="OrthoDB" id="10318278at2759"/>
<feature type="region of interest" description="Disordered" evidence="1">
    <location>
        <begin position="1"/>
        <end position="23"/>
    </location>
</feature>
<keyword evidence="3" id="KW-1185">Reference proteome</keyword>
<accession>A0A812W400</accession>
<reference evidence="2" key="1">
    <citation type="submission" date="2021-02" db="EMBL/GenBank/DDBJ databases">
        <authorList>
            <person name="Dougan E. K."/>
            <person name="Rhodes N."/>
            <person name="Thang M."/>
            <person name="Chan C."/>
        </authorList>
    </citation>
    <scope>NUCLEOTIDE SEQUENCE</scope>
</reference>
<feature type="non-terminal residue" evidence="2">
    <location>
        <position position="93"/>
    </location>
</feature>
<organism evidence="2 3">
    <name type="scientific">Symbiodinium necroappetens</name>
    <dbReference type="NCBI Taxonomy" id="1628268"/>
    <lineage>
        <taxon>Eukaryota</taxon>
        <taxon>Sar</taxon>
        <taxon>Alveolata</taxon>
        <taxon>Dinophyceae</taxon>
        <taxon>Suessiales</taxon>
        <taxon>Symbiodiniaceae</taxon>
        <taxon>Symbiodinium</taxon>
    </lineage>
</organism>
<evidence type="ECO:0000256" key="1">
    <source>
        <dbReference type="SAM" id="MobiDB-lite"/>
    </source>
</evidence>
<sequence length="93" mass="10218">WKLSDLRQQSSKHLEHGEPGQARLTSQISECETGHAILQALEASEVPNVAHITAALRRCRKLDASDAASDVLELMRHRNIRPVVAIAVEMAAL</sequence>
<comment type="caution">
    <text evidence="2">The sequence shown here is derived from an EMBL/GenBank/DDBJ whole genome shotgun (WGS) entry which is preliminary data.</text>
</comment>
<dbReference type="EMBL" id="CAJNJA010031126">
    <property type="protein sequence ID" value="CAE7653235.1"/>
    <property type="molecule type" value="Genomic_DNA"/>
</dbReference>
<protein>
    <submittedName>
        <fullName evidence="2">Uncharacterized protein</fullName>
    </submittedName>
</protein>
<dbReference type="Proteomes" id="UP000601435">
    <property type="component" value="Unassembled WGS sequence"/>
</dbReference>
<evidence type="ECO:0000313" key="2">
    <source>
        <dbReference type="EMBL" id="CAE7653235.1"/>
    </source>
</evidence>
<feature type="compositionally biased region" description="Polar residues" evidence="1">
    <location>
        <begin position="1"/>
        <end position="11"/>
    </location>
</feature>
<proteinExistence type="predicted"/>
<feature type="non-terminal residue" evidence="2">
    <location>
        <position position="1"/>
    </location>
</feature>
<name>A0A812W400_9DINO</name>
<evidence type="ECO:0000313" key="3">
    <source>
        <dbReference type="Proteomes" id="UP000601435"/>
    </source>
</evidence>
<gene>
    <name evidence="2" type="ORF">SNEC2469_LOCUS18483</name>
</gene>
<dbReference type="AlphaFoldDB" id="A0A812W400"/>